<dbReference type="STRING" id="930129.SAMN05216352_104131"/>
<dbReference type="InterPro" id="IPR047788">
    <property type="entry name" value="LysR-like_Sec_metab"/>
</dbReference>
<keyword evidence="3" id="KW-0238">DNA-binding</keyword>
<dbReference type="SUPFAM" id="SSF46785">
    <property type="entry name" value="Winged helix' DNA-binding domain"/>
    <property type="match status" value="1"/>
</dbReference>
<dbReference type="PANTHER" id="PTHR30126:SF64">
    <property type="entry name" value="HTH-TYPE TRANSCRIPTIONAL REGULATOR CITR"/>
    <property type="match status" value="1"/>
</dbReference>
<dbReference type="PROSITE" id="PS50931">
    <property type="entry name" value="HTH_LYSR"/>
    <property type="match status" value="1"/>
</dbReference>
<evidence type="ECO:0000256" key="2">
    <source>
        <dbReference type="ARBA" id="ARBA00023015"/>
    </source>
</evidence>
<feature type="domain" description="HTH lysR-type" evidence="5">
    <location>
        <begin position="1"/>
        <end position="58"/>
    </location>
</feature>
<keyword evidence="2" id="KW-0805">Transcription regulation</keyword>
<dbReference type="OrthoDB" id="9785745at2"/>
<accession>A0A1G8H6T3</accession>
<dbReference type="InterPro" id="IPR036390">
    <property type="entry name" value="WH_DNA-bd_sf"/>
</dbReference>
<evidence type="ECO:0000313" key="6">
    <source>
        <dbReference type="EMBL" id="SDI02240.1"/>
    </source>
</evidence>
<protein>
    <submittedName>
        <fullName evidence="6">Transcriptional regulator, LysR family</fullName>
    </submittedName>
</protein>
<dbReference type="NCBIfam" id="NF040786">
    <property type="entry name" value="LysR_Sec_metab"/>
    <property type="match status" value="1"/>
</dbReference>
<dbReference type="AlphaFoldDB" id="A0A1G8H6T3"/>
<dbReference type="InterPro" id="IPR000847">
    <property type="entry name" value="LysR_HTH_N"/>
</dbReference>
<keyword evidence="4" id="KW-0804">Transcription</keyword>
<dbReference type="InterPro" id="IPR005119">
    <property type="entry name" value="LysR_subst-bd"/>
</dbReference>
<dbReference type="Gene3D" id="1.10.10.10">
    <property type="entry name" value="Winged helix-like DNA-binding domain superfamily/Winged helix DNA-binding domain"/>
    <property type="match status" value="1"/>
</dbReference>
<dbReference type="Gene3D" id="3.40.190.290">
    <property type="match status" value="1"/>
</dbReference>
<proteinExistence type="inferred from homology"/>
<reference evidence="6 7" key="1">
    <citation type="submission" date="2016-10" db="EMBL/GenBank/DDBJ databases">
        <authorList>
            <person name="de Groot N.N."/>
        </authorList>
    </citation>
    <scope>NUCLEOTIDE SEQUENCE [LARGE SCALE GENOMIC DNA]</scope>
    <source>
        <strain evidence="7">P4B,CCM 7963,CECT 7998,DSM 25260,IBRC-M 10614,KCTC 13821</strain>
    </source>
</reference>
<evidence type="ECO:0000256" key="4">
    <source>
        <dbReference type="ARBA" id="ARBA00023163"/>
    </source>
</evidence>
<evidence type="ECO:0000259" key="5">
    <source>
        <dbReference type="PROSITE" id="PS50931"/>
    </source>
</evidence>
<evidence type="ECO:0000256" key="1">
    <source>
        <dbReference type="ARBA" id="ARBA00009437"/>
    </source>
</evidence>
<dbReference type="EMBL" id="FNDU01000004">
    <property type="protein sequence ID" value="SDI02240.1"/>
    <property type="molecule type" value="Genomic_DNA"/>
</dbReference>
<dbReference type="SUPFAM" id="SSF53850">
    <property type="entry name" value="Periplasmic binding protein-like II"/>
    <property type="match status" value="1"/>
</dbReference>
<dbReference type="CDD" id="cd08420">
    <property type="entry name" value="PBP2_CysL_like"/>
    <property type="match status" value="1"/>
</dbReference>
<dbReference type="RefSeq" id="WP_091583581.1">
    <property type="nucleotide sequence ID" value="NZ_FNDU01000004.1"/>
</dbReference>
<dbReference type="PANTHER" id="PTHR30126">
    <property type="entry name" value="HTH-TYPE TRANSCRIPTIONAL REGULATOR"/>
    <property type="match status" value="1"/>
</dbReference>
<organism evidence="6 7">
    <name type="scientific">Alteribacillus bidgolensis</name>
    <dbReference type="NCBI Taxonomy" id="930129"/>
    <lineage>
        <taxon>Bacteria</taxon>
        <taxon>Bacillati</taxon>
        <taxon>Bacillota</taxon>
        <taxon>Bacilli</taxon>
        <taxon>Bacillales</taxon>
        <taxon>Bacillaceae</taxon>
        <taxon>Alteribacillus</taxon>
    </lineage>
</organism>
<gene>
    <name evidence="6" type="ORF">SAMN05216352_104131</name>
</gene>
<name>A0A1G8H6T3_9BACI</name>
<dbReference type="Pfam" id="PF03466">
    <property type="entry name" value="LysR_substrate"/>
    <property type="match status" value="1"/>
</dbReference>
<dbReference type="PRINTS" id="PR00039">
    <property type="entry name" value="HTHLYSR"/>
</dbReference>
<dbReference type="GO" id="GO:0000976">
    <property type="term" value="F:transcription cis-regulatory region binding"/>
    <property type="evidence" value="ECO:0007669"/>
    <property type="project" value="TreeGrafter"/>
</dbReference>
<sequence length="306" mass="34629">MNHDHLKTFLTVADQKSFSEAARILYLSQPTITSQIKALESAINATLFVRTKKYVELTQAAKTLYPYAKEILNTQIQAQNDIHQLLGELHGKLIVASSLTIGENILPSLLYEFKTKYPRVELDTEIINSQYIAEMVKNEELEIGLIEAELEEPVLEMEPFMSDELLLVARKGYFTELKQMITIEELSTTPIVLREKGSGTRTVVHQHLKNNGISPEDLNIVLELGSTEAVKTAVEAGLGVSILSKHAIRKELSLGLFETFPIQGVELTRCFYFIYKKNQTLSLVSEKFLALIREKNECNNQRVKED</sequence>
<dbReference type="Pfam" id="PF00126">
    <property type="entry name" value="HTH_1"/>
    <property type="match status" value="1"/>
</dbReference>
<dbReference type="InterPro" id="IPR036388">
    <property type="entry name" value="WH-like_DNA-bd_sf"/>
</dbReference>
<keyword evidence="7" id="KW-1185">Reference proteome</keyword>
<evidence type="ECO:0000313" key="7">
    <source>
        <dbReference type="Proteomes" id="UP000199017"/>
    </source>
</evidence>
<evidence type="ECO:0000256" key="3">
    <source>
        <dbReference type="ARBA" id="ARBA00023125"/>
    </source>
</evidence>
<dbReference type="GO" id="GO:0003700">
    <property type="term" value="F:DNA-binding transcription factor activity"/>
    <property type="evidence" value="ECO:0007669"/>
    <property type="project" value="InterPro"/>
</dbReference>
<comment type="similarity">
    <text evidence="1">Belongs to the LysR transcriptional regulatory family.</text>
</comment>
<dbReference type="FunFam" id="1.10.10.10:FF:000001">
    <property type="entry name" value="LysR family transcriptional regulator"/>
    <property type="match status" value="1"/>
</dbReference>
<dbReference type="Proteomes" id="UP000199017">
    <property type="component" value="Unassembled WGS sequence"/>
</dbReference>